<organism evidence="2 3">
    <name type="scientific">Lentinula raphanica</name>
    <dbReference type="NCBI Taxonomy" id="153919"/>
    <lineage>
        <taxon>Eukaryota</taxon>
        <taxon>Fungi</taxon>
        <taxon>Dikarya</taxon>
        <taxon>Basidiomycota</taxon>
        <taxon>Agaricomycotina</taxon>
        <taxon>Agaricomycetes</taxon>
        <taxon>Agaricomycetidae</taxon>
        <taxon>Agaricales</taxon>
        <taxon>Marasmiineae</taxon>
        <taxon>Omphalotaceae</taxon>
        <taxon>Lentinula</taxon>
    </lineage>
</organism>
<proteinExistence type="predicted"/>
<feature type="compositionally biased region" description="Polar residues" evidence="1">
    <location>
        <begin position="104"/>
        <end position="124"/>
    </location>
</feature>
<evidence type="ECO:0000313" key="3">
    <source>
        <dbReference type="Proteomes" id="UP001163846"/>
    </source>
</evidence>
<gene>
    <name evidence="2" type="ORF">F5878DRAFT_39301</name>
</gene>
<dbReference type="Proteomes" id="UP001163846">
    <property type="component" value="Unassembled WGS sequence"/>
</dbReference>
<accession>A0AA38NWS0</accession>
<evidence type="ECO:0000256" key="1">
    <source>
        <dbReference type="SAM" id="MobiDB-lite"/>
    </source>
</evidence>
<feature type="region of interest" description="Disordered" evidence="1">
    <location>
        <begin position="104"/>
        <end position="148"/>
    </location>
</feature>
<dbReference type="EMBL" id="MU807136">
    <property type="protein sequence ID" value="KAJ3831970.1"/>
    <property type="molecule type" value="Genomic_DNA"/>
</dbReference>
<dbReference type="AlphaFoldDB" id="A0AA38NWS0"/>
<reference evidence="2" key="1">
    <citation type="submission" date="2022-08" db="EMBL/GenBank/DDBJ databases">
        <authorList>
            <consortium name="DOE Joint Genome Institute"/>
            <person name="Min B."/>
            <person name="Riley R."/>
            <person name="Sierra-Patev S."/>
            <person name="Naranjo-Ortiz M."/>
            <person name="Looney B."/>
            <person name="Konkel Z."/>
            <person name="Slot J.C."/>
            <person name="Sakamoto Y."/>
            <person name="Steenwyk J.L."/>
            <person name="Rokas A."/>
            <person name="Carro J."/>
            <person name="Camarero S."/>
            <person name="Ferreira P."/>
            <person name="Molpeceres G."/>
            <person name="Ruiz-Duenas F.J."/>
            <person name="Serrano A."/>
            <person name="Henrissat B."/>
            <person name="Drula E."/>
            <person name="Hughes K.W."/>
            <person name="Mata J.L."/>
            <person name="Ishikawa N.K."/>
            <person name="Vargas-Isla R."/>
            <person name="Ushijima S."/>
            <person name="Smith C.A."/>
            <person name="Ahrendt S."/>
            <person name="Andreopoulos W."/>
            <person name="He G."/>
            <person name="Labutti K."/>
            <person name="Lipzen A."/>
            <person name="Ng V."/>
            <person name="Sandor L."/>
            <person name="Barry K."/>
            <person name="Martinez A.T."/>
            <person name="Xiao Y."/>
            <person name="Gibbons J.G."/>
            <person name="Terashima K."/>
            <person name="Hibbett D.S."/>
            <person name="Grigoriev I.V."/>
        </authorList>
    </citation>
    <scope>NUCLEOTIDE SEQUENCE</scope>
    <source>
        <strain evidence="2">TFB9207</strain>
    </source>
</reference>
<comment type="caution">
    <text evidence="2">The sequence shown here is derived from an EMBL/GenBank/DDBJ whole genome shotgun (WGS) entry which is preliminary data.</text>
</comment>
<sequence>MPRRHQRFLTVPSKKGLLCWSKKSSSHEKLTIFCCLLLCRLRSQFTTTNLLFSYIIALCSEDASQLHTTRILVFVSCCSCCDCHACVSAITLSNAEGITIEDSTFTQGNVGSPENLSTSEQSSIFRRHGPSRNVPSDPPSESRLSRMSSASTLVTPIVRIQYQSVEMVQSGDHADFAMSERDDLQTVVKKLFHPAEVQVEGGWPDEQHVFVGPNSRISLKIKIIAPVQVEEISLVPCEVSIDIIGCTVAAAYFGDGNWFFVGIVDIFGNVVVGVGKAVRFSEIPTTTYGRAQITWKGNIPINKEWPFIVLNDSPRKTIGFGQPLRLW</sequence>
<evidence type="ECO:0000313" key="2">
    <source>
        <dbReference type="EMBL" id="KAJ3831970.1"/>
    </source>
</evidence>
<name>A0AA38NWS0_9AGAR</name>
<keyword evidence="3" id="KW-1185">Reference proteome</keyword>
<protein>
    <submittedName>
        <fullName evidence="2">Uncharacterized protein</fullName>
    </submittedName>
</protein>